<dbReference type="CDD" id="cd00201">
    <property type="entry name" value="WW"/>
    <property type="match status" value="1"/>
</dbReference>
<evidence type="ECO:0000259" key="2">
    <source>
        <dbReference type="PROSITE" id="PS50020"/>
    </source>
</evidence>
<accession>A0A0B1TNN9</accession>
<feature type="compositionally biased region" description="Low complexity" evidence="1">
    <location>
        <begin position="190"/>
        <end position="210"/>
    </location>
</feature>
<feature type="domain" description="WW" evidence="2">
    <location>
        <begin position="117"/>
        <end position="144"/>
    </location>
</feature>
<dbReference type="Pfam" id="PF00397">
    <property type="entry name" value="WW"/>
    <property type="match status" value="1"/>
</dbReference>
<dbReference type="InterPro" id="IPR001202">
    <property type="entry name" value="WW_dom"/>
</dbReference>
<dbReference type="PROSITE" id="PS50020">
    <property type="entry name" value="WW_DOMAIN_2"/>
    <property type="match status" value="1"/>
</dbReference>
<feature type="region of interest" description="Disordered" evidence="1">
    <location>
        <begin position="140"/>
        <end position="246"/>
    </location>
</feature>
<protein>
    <submittedName>
        <fullName evidence="3">WW domain protein</fullName>
    </submittedName>
</protein>
<gene>
    <name evidence="3" type="ORF">OESDEN_02558</name>
</gene>
<feature type="compositionally biased region" description="Basic and acidic residues" evidence="1">
    <location>
        <begin position="226"/>
        <end position="246"/>
    </location>
</feature>
<dbReference type="InterPro" id="IPR036020">
    <property type="entry name" value="WW_dom_sf"/>
</dbReference>
<organism evidence="3 4">
    <name type="scientific">Oesophagostomum dentatum</name>
    <name type="common">Nodular worm</name>
    <dbReference type="NCBI Taxonomy" id="61180"/>
    <lineage>
        <taxon>Eukaryota</taxon>
        <taxon>Metazoa</taxon>
        <taxon>Ecdysozoa</taxon>
        <taxon>Nematoda</taxon>
        <taxon>Chromadorea</taxon>
        <taxon>Rhabditida</taxon>
        <taxon>Rhabditina</taxon>
        <taxon>Rhabditomorpha</taxon>
        <taxon>Strongyloidea</taxon>
        <taxon>Strongylidae</taxon>
        <taxon>Oesophagostomum</taxon>
    </lineage>
</organism>
<feature type="region of interest" description="Disordered" evidence="1">
    <location>
        <begin position="82"/>
        <end position="111"/>
    </location>
</feature>
<dbReference type="SUPFAM" id="SSF51045">
    <property type="entry name" value="WW domain"/>
    <property type="match status" value="1"/>
</dbReference>
<dbReference type="Proteomes" id="UP000053660">
    <property type="component" value="Unassembled WGS sequence"/>
</dbReference>
<proteinExistence type="predicted"/>
<dbReference type="AlphaFoldDB" id="A0A0B1TNN9"/>
<name>A0A0B1TNN9_OESDE</name>
<dbReference type="Gene3D" id="2.20.70.10">
    <property type="match status" value="1"/>
</dbReference>
<dbReference type="EMBL" id="KN549452">
    <property type="protein sequence ID" value="KHJ97462.1"/>
    <property type="molecule type" value="Genomic_DNA"/>
</dbReference>
<feature type="compositionally biased region" description="Pro residues" evidence="1">
    <location>
        <begin position="90"/>
        <end position="111"/>
    </location>
</feature>
<reference evidence="3 4" key="1">
    <citation type="submission" date="2014-03" db="EMBL/GenBank/DDBJ databases">
        <title>Draft genome of the hookworm Oesophagostomum dentatum.</title>
        <authorList>
            <person name="Mitreva M."/>
        </authorList>
    </citation>
    <scope>NUCLEOTIDE SEQUENCE [LARGE SCALE GENOMIC DNA]</scope>
    <source>
        <strain evidence="3 4">OD-Hann</strain>
    </source>
</reference>
<dbReference type="OrthoDB" id="5821161at2759"/>
<evidence type="ECO:0000256" key="1">
    <source>
        <dbReference type="SAM" id="MobiDB-lite"/>
    </source>
</evidence>
<sequence length="337" mass="38380">MLRPFLVFPPAPPFPEFGPYPTYPVPEVLGIPASYECVQPPVDEFDVEECRRYYESYDVISLQQRLQSLQKEMSVVQSLLDQRIENKRPTTPPTVAPKTPPLPKTPPPPPPLKEYLWRKAVDEDGAKYYYHKITRESVWELPEGEESDPGERTPTRMPDTSGCGNDPESDTAETSKHKNDILTRWSGLCSPQVSTSTTAQSATPSSSQPVCNGTASVDGTQSASQKKRDRERHLWQRFSSDADRKRAKKLMDEIEKVVGPIIIHHIGQREDATKKRKEWIIKQVSKEMLKRESDRPDFNFTLTEKGSKRVTDYASAFIRRKCAKEPKELWKGYSGSP</sequence>
<evidence type="ECO:0000313" key="3">
    <source>
        <dbReference type="EMBL" id="KHJ97462.1"/>
    </source>
</evidence>
<keyword evidence="4" id="KW-1185">Reference proteome</keyword>
<evidence type="ECO:0000313" key="4">
    <source>
        <dbReference type="Proteomes" id="UP000053660"/>
    </source>
</evidence>
<dbReference type="SMART" id="SM00456">
    <property type="entry name" value="WW"/>
    <property type="match status" value="1"/>
</dbReference>
<feature type="compositionally biased region" description="Polar residues" evidence="1">
    <location>
        <begin position="211"/>
        <end position="224"/>
    </location>
</feature>